<sequence length="23" mass="2541">MTVGTNSAVLQGSIMWPELKYTN</sequence>
<name>A0A0F9M5S4_9ZZZZ</name>
<organism evidence="1">
    <name type="scientific">marine sediment metagenome</name>
    <dbReference type="NCBI Taxonomy" id="412755"/>
    <lineage>
        <taxon>unclassified sequences</taxon>
        <taxon>metagenomes</taxon>
        <taxon>ecological metagenomes</taxon>
    </lineage>
</organism>
<dbReference type="AlphaFoldDB" id="A0A0F9M5S4"/>
<gene>
    <name evidence="1" type="ORF">LCGC14_1500150</name>
</gene>
<dbReference type="EMBL" id="LAZR01010876">
    <property type="protein sequence ID" value="KKM64567.1"/>
    <property type="molecule type" value="Genomic_DNA"/>
</dbReference>
<accession>A0A0F9M5S4</accession>
<feature type="non-terminal residue" evidence="1">
    <location>
        <position position="23"/>
    </location>
</feature>
<reference evidence="1" key="1">
    <citation type="journal article" date="2015" name="Nature">
        <title>Complex archaea that bridge the gap between prokaryotes and eukaryotes.</title>
        <authorList>
            <person name="Spang A."/>
            <person name="Saw J.H."/>
            <person name="Jorgensen S.L."/>
            <person name="Zaremba-Niedzwiedzka K."/>
            <person name="Martijn J."/>
            <person name="Lind A.E."/>
            <person name="van Eijk R."/>
            <person name="Schleper C."/>
            <person name="Guy L."/>
            <person name="Ettema T.J."/>
        </authorList>
    </citation>
    <scope>NUCLEOTIDE SEQUENCE</scope>
</reference>
<protein>
    <submittedName>
        <fullName evidence="1">Uncharacterized protein</fullName>
    </submittedName>
</protein>
<comment type="caution">
    <text evidence="1">The sequence shown here is derived from an EMBL/GenBank/DDBJ whole genome shotgun (WGS) entry which is preliminary data.</text>
</comment>
<proteinExistence type="predicted"/>
<evidence type="ECO:0000313" key="1">
    <source>
        <dbReference type="EMBL" id="KKM64567.1"/>
    </source>
</evidence>